<dbReference type="EMBL" id="LUCH01021389">
    <property type="protein sequence ID" value="KAF5394075.1"/>
    <property type="molecule type" value="Genomic_DNA"/>
</dbReference>
<accession>A0A8J4WKU6</accession>
<dbReference type="Proteomes" id="UP000748531">
    <property type="component" value="Unassembled WGS sequence"/>
</dbReference>
<organism evidence="1 2">
    <name type="scientific">Paragonimus heterotremus</name>
    <dbReference type="NCBI Taxonomy" id="100268"/>
    <lineage>
        <taxon>Eukaryota</taxon>
        <taxon>Metazoa</taxon>
        <taxon>Spiralia</taxon>
        <taxon>Lophotrochozoa</taxon>
        <taxon>Platyhelminthes</taxon>
        <taxon>Trematoda</taxon>
        <taxon>Digenea</taxon>
        <taxon>Plagiorchiida</taxon>
        <taxon>Troglotremata</taxon>
        <taxon>Troglotrematidae</taxon>
        <taxon>Paragonimus</taxon>
    </lineage>
</organism>
<dbReference type="AlphaFoldDB" id="A0A8J4WKU6"/>
<evidence type="ECO:0000313" key="2">
    <source>
        <dbReference type="Proteomes" id="UP000748531"/>
    </source>
</evidence>
<dbReference type="OrthoDB" id="6334544at2759"/>
<proteinExistence type="predicted"/>
<protein>
    <submittedName>
        <fullName evidence="1">Uncharacterized protein</fullName>
    </submittedName>
</protein>
<comment type="caution">
    <text evidence="1">The sequence shown here is derived from an EMBL/GenBank/DDBJ whole genome shotgun (WGS) entry which is preliminary data.</text>
</comment>
<keyword evidence="2" id="KW-1185">Reference proteome</keyword>
<reference evidence="1" key="1">
    <citation type="submission" date="2019-05" db="EMBL/GenBank/DDBJ databases">
        <title>Annotation for the trematode Paragonimus heterotremus.</title>
        <authorList>
            <person name="Choi Y.-J."/>
        </authorList>
    </citation>
    <scope>NUCLEOTIDE SEQUENCE</scope>
    <source>
        <strain evidence="1">LC</strain>
    </source>
</reference>
<evidence type="ECO:0000313" key="1">
    <source>
        <dbReference type="EMBL" id="KAF5394075.1"/>
    </source>
</evidence>
<gene>
    <name evidence="1" type="ORF">PHET_12307</name>
</gene>
<sequence>MDVGVPYGNLERKIDSTLVRLEQLLVQVGGYKPLLEHNANCAAFEVKANFDSLLDALRKRQHVLLGQLEEVRRDKLALIDSQKQAIDALRAEIISGASNRYTNDSHILDLLEKAESAVLSTSSAPFVFFRSERSLLPRSIANYGRIVSRYCGHFADPGQPSMCLPLPLEEEDDHEDSHEKLDVFTRAIGYCLCEKKDLRPWLVKSAQSYDYSSKFHLPKGTACVLRPVLPCFVGTKKNALSKVVFRLFLLFISVVT</sequence>
<name>A0A8J4WKU6_9TREM</name>